<dbReference type="InterPro" id="IPR046346">
    <property type="entry name" value="Aminoacid_DH-like_N_sf"/>
</dbReference>
<dbReference type="RefSeq" id="WP_080887800.1">
    <property type="nucleotide sequence ID" value="NZ_LT828648.1"/>
</dbReference>
<dbReference type="Pfam" id="PF00390">
    <property type="entry name" value="malic"/>
    <property type="match status" value="1"/>
</dbReference>
<gene>
    <name evidence="8" type="ORF">NSJP_3439</name>
</gene>
<dbReference type="PANTHER" id="PTHR43237:SF4">
    <property type="entry name" value="NADP-DEPENDENT MALIC ENZYME"/>
    <property type="match status" value="1"/>
</dbReference>
<evidence type="ECO:0000256" key="4">
    <source>
        <dbReference type="PIRSR" id="PIRSR000106-1"/>
    </source>
</evidence>
<dbReference type="InterPro" id="IPR037062">
    <property type="entry name" value="Malic_N_dom_sf"/>
</dbReference>
<dbReference type="PROSITE" id="PS51671">
    <property type="entry name" value="ACT"/>
    <property type="match status" value="1"/>
</dbReference>
<dbReference type="SUPFAM" id="SSF55021">
    <property type="entry name" value="ACT-like"/>
    <property type="match status" value="1"/>
</dbReference>
<feature type="binding site" evidence="6">
    <location>
        <position position="213"/>
    </location>
    <ligand>
        <name>a divalent metal cation</name>
        <dbReference type="ChEBI" id="CHEBI:60240"/>
    </ligand>
</feature>
<dbReference type="Pfam" id="PF13291">
    <property type="entry name" value="ACT_4"/>
    <property type="match status" value="1"/>
</dbReference>
<evidence type="ECO:0000256" key="2">
    <source>
        <dbReference type="ARBA" id="ARBA00023002"/>
    </source>
</evidence>
<sequence>MNDLGPYSNYRLTVRLELANKPGMFANVAAVLAMEGANLGAVDIVSATSASMIRDVTFDVRDEAHGEHVLMRLGALSDVKVLSASDRIFLLHLGGKIQVQSKVPINTRNVLSMVYTPGVGRVSQAIAKDRSKAYAFTTKSNSVAVVTDGSAVLGLGNLGPEAALPVMEGKAMLFRELAGIDAWPICLDTQEVDAVVRTVQAIAPGFGAINLEDISAPRCFEIERRLKESLAIPLMHDDQHGTAVVILAALTNALAVVGKAIEDVWVVVNGLGAAGTACCRMLLAAGVSHLVGCDKPGIILQGDGERLRACRQDLLSCLTPLQPAGTLQDALRGADVFIGLSVGNLLKAEDLDLMASDRIVFAMANPDPEVSPELAASHCRIFATGRSDFPNQINNALAFPGIFRGALDVQAVAINEPMKLAAAKALAESIPRTTLTEDYIIPSVFDKEVVPKVAKAVSAAAHETGVARRRNKIGDQFSST</sequence>
<evidence type="ECO:0000259" key="7">
    <source>
        <dbReference type="PROSITE" id="PS51671"/>
    </source>
</evidence>
<dbReference type="EMBL" id="LT828648">
    <property type="protein sequence ID" value="SLM49606.1"/>
    <property type="molecule type" value="Genomic_DNA"/>
</dbReference>
<feature type="binding site" evidence="6">
    <location>
        <position position="238"/>
    </location>
    <ligand>
        <name>a divalent metal cation</name>
        <dbReference type="ChEBI" id="CHEBI:60240"/>
    </ligand>
</feature>
<feature type="active site" description="Proton donor" evidence="4">
    <location>
        <position position="115"/>
    </location>
</feature>
<feature type="binding site" evidence="6">
    <location>
        <position position="212"/>
    </location>
    <ligand>
        <name>a divalent metal cation</name>
        <dbReference type="ChEBI" id="CHEBI:60240"/>
    </ligand>
</feature>
<comment type="similarity">
    <text evidence="1">Belongs to the malic enzymes family.</text>
</comment>
<keyword evidence="2 8" id="KW-0560">Oxidoreductase</keyword>
<evidence type="ECO:0000313" key="9">
    <source>
        <dbReference type="Proteomes" id="UP000192042"/>
    </source>
</evidence>
<dbReference type="InterPro" id="IPR045213">
    <property type="entry name" value="Malic_NAD-bd_bact_type"/>
</dbReference>
<dbReference type="CDD" id="cd05311">
    <property type="entry name" value="NAD_bind_2_malic_enz"/>
    <property type="match status" value="1"/>
</dbReference>
<comment type="pathway">
    <text evidence="3">Amino-acid biosynthesis.</text>
</comment>
<dbReference type="InterPro" id="IPR012301">
    <property type="entry name" value="Malic_N_dom"/>
</dbReference>
<dbReference type="KEGG" id="nja:NSJP_3439"/>
<feature type="domain" description="ACT" evidence="7">
    <location>
        <begin position="13"/>
        <end position="87"/>
    </location>
</feature>
<dbReference type="InterPro" id="IPR036291">
    <property type="entry name" value="NAD(P)-bd_dom_sf"/>
</dbReference>
<dbReference type="InterPro" id="IPR002912">
    <property type="entry name" value="ACT_dom"/>
</dbReference>
<dbReference type="STRING" id="1325564.NSJP_3439"/>
<dbReference type="Proteomes" id="UP000192042">
    <property type="component" value="Chromosome I"/>
</dbReference>
<reference evidence="8 9" key="1">
    <citation type="submission" date="2017-03" db="EMBL/GenBank/DDBJ databases">
        <authorList>
            <person name="Afonso C.L."/>
            <person name="Miller P.J."/>
            <person name="Scott M.A."/>
            <person name="Spackman E."/>
            <person name="Goraichik I."/>
            <person name="Dimitrov K.M."/>
            <person name="Suarez D.L."/>
            <person name="Swayne D.E."/>
        </authorList>
    </citation>
    <scope>NUCLEOTIDE SEQUENCE [LARGE SCALE GENOMIC DNA]</scope>
    <source>
        <strain evidence="8">Genome sequencing of Nitrospira japonica strain NJ11</strain>
    </source>
</reference>
<dbReference type="InterPro" id="IPR012302">
    <property type="entry name" value="Malic_NAD-bd"/>
</dbReference>
<dbReference type="InterPro" id="IPR051674">
    <property type="entry name" value="Malate_Decarboxylase"/>
</dbReference>
<feature type="binding site" evidence="5">
    <location>
        <position position="394"/>
    </location>
    <ligand>
        <name>(S)-malate</name>
        <dbReference type="ChEBI" id="CHEBI:15589"/>
    </ligand>
</feature>
<keyword evidence="9" id="KW-1185">Reference proteome</keyword>
<dbReference type="GO" id="GO:0004470">
    <property type="term" value="F:malic enzyme activity"/>
    <property type="evidence" value="ECO:0007669"/>
    <property type="project" value="InterPro"/>
</dbReference>
<dbReference type="SMART" id="SM00919">
    <property type="entry name" value="Malic_M"/>
    <property type="match status" value="1"/>
</dbReference>
<name>A0A1W1I9C8_9BACT</name>
<dbReference type="PIRSF" id="PIRSF000106">
    <property type="entry name" value="ME"/>
    <property type="match status" value="1"/>
</dbReference>
<dbReference type="SUPFAM" id="SSF53223">
    <property type="entry name" value="Aminoacid dehydrogenase-like, N-terminal domain"/>
    <property type="match status" value="1"/>
</dbReference>
<dbReference type="AlphaFoldDB" id="A0A1W1I9C8"/>
<proteinExistence type="inferred from homology"/>
<accession>A0A1W1I9C8</accession>
<dbReference type="FunFam" id="3.40.50.720:FF:000095">
    <property type="entry name" value="NADP-dependent malic enzyme"/>
    <property type="match status" value="1"/>
</dbReference>
<dbReference type="InterPro" id="IPR045865">
    <property type="entry name" value="ACT-like_dom_sf"/>
</dbReference>
<evidence type="ECO:0000256" key="3">
    <source>
        <dbReference type="ARBA" id="ARBA00029440"/>
    </source>
</evidence>
<dbReference type="OrthoDB" id="9805787at2"/>
<evidence type="ECO:0000256" key="1">
    <source>
        <dbReference type="ARBA" id="ARBA00008785"/>
    </source>
</evidence>
<dbReference type="Pfam" id="PF03949">
    <property type="entry name" value="Malic_M"/>
    <property type="match status" value="1"/>
</dbReference>
<evidence type="ECO:0000256" key="5">
    <source>
        <dbReference type="PIRSR" id="PIRSR000106-2"/>
    </source>
</evidence>
<dbReference type="Gene3D" id="3.40.50.720">
    <property type="entry name" value="NAD(P)-binding Rossmann-like Domain"/>
    <property type="match status" value="1"/>
</dbReference>
<dbReference type="GO" id="GO:0051287">
    <property type="term" value="F:NAD binding"/>
    <property type="evidence" value="ECO:0007669"/>
    <property type="project" value="InterPro"/>
</dbReference>
<dbReference type="EC" id="1.1.1.38" evidence="8"/>
<protein>
    <submittedName>
        <fullName evidence="8">NAD-dependent malic enzyme</fullName>
        <ecNumber evidence="8">1.1.1.38</ecNumber>
    </submittedName>
</protein>
<organism evidence="8 9">
    <name type="scientific">Nitrospira japonica</name>
    <dbReference type="NCBI Taxonomy" id="1325564"/>
    <lineage>
        <taxon>Bacteria</taxon>
        <taxon>Pseudomonadati</taxon>
        <taxon>Nitrospirota</taxon>
        <taxon>Nitrospiria</taxon>
        <taxon>Nitrospirales</taxon>
        <taxon>Nitrospiraceae</taxon>
        <taxon>Nitrospira</taxon>
    </lineage>
</organism>
<dbReference type="GO" id="GO:0046872">
    <property type="term" value="F:metal ion binding"/>
    <property type="evidence" value="ECO:0007669"/>
    <property type="project" value="UniProtKB-KW"/>
</dbReference>
<evidence type="ECO:0000256" key="6">
    <source>
        <dbReference type="PIRSR" id="PIRSR000106-3"/>
    </source>
</evidence>
<evidence type="ECO:0000313" key="8">
    <source>
        <dbReference type="EMBL" id="SLM49606.1"/>
    </source>
</evidence>
<dbReference type="PANTHER" id="PTHR43237">
    <property type="entry name" value="NADP-DEPENDENT MALIC ENZYME"/>
    <property type="match status" value="1"/>
</dbReference>
<dbReference type="InterPro" id="IPR001891">
    <property type="entry name" value="Malic_OxRdtase"/>
</dbReference>
<feature type="binding site" evidence="5">
    <location>
        <position position="365"/>
    </location>
    <ligand>
        <name>(S)-malate</name>
        <dbReference type="ChEBI" id="CHEBI:15589"/>
    </ligand>
</feature>
<dbReference type="SMART" id="SM01274">
    <property type="entry name" value="malic"/>
    <property type="match status" value="1"/>
</dbReference>
<dbReference type="Gene3D" id="3.30.70.260">
    <property type="match status" value="1"/>
</dbReference>
<dbReference type="Gene3D" id="3.40.50.10380">
    <property type="entry name" value="Malic enzyme, N-terminal domain"/>
    <property type="match status" value="1"/>
</dbReference>
<comment type="cofactor">
    <cofactor evidence="6">
        <name>Mg(2+)</name>
        <dbReference type="ChEBI" id="CHEBI:18420"/>
    </cofactor>
    <cofactor evidence="6">
        <name>Mn(2+)</name>
        <dbReference type="ChEBI" id="CHEBI:29035"/>
    </cofactor>
    <text evidence="6">Divalent metal cations. Prefers magnesium or manganese.</text>
</comment>
<keyword evidence="6" id="KW-0479">Metal-binding</keyword>
<feature type="active site" description="Proton acceptor" evidence="4">
    <location>
        <position position="170"/>
    </location>
</feature>
<dbReference type="SUPFAM" id="SSF51735">
    <property type="entry name" value="NAD(P)-binding Rossmann-fold domains"/>
    <property type="match status" value="1"/>
</dbReference>
<dbReference type="GO" id="GO:0016616">
    <property type="term" value="F:oxidoreductase activity, acting on the CH-OH group of donors, NAD or NADP as acceptor"/>
    <property type="evidence" value="ECO:0007669"/>
    <property type="project" value="InterPro"/>
</dbReference>